<name>A0A1Y6CLP7_9PROT</name>
<gene>
    <name evidence="2" type="ORF">SAMN05428998_13514</name>
</gene>
<feature type="region of interest" description="Disordered" evidence="1">
    <location>
        <begin position="41"/>
        <end position="64"/>
    </location>
</feature>
<evidence type="ECO:0000256" key="1">
    <source>
        <dbReference type="SAM" id="MobiDB-lite"/>
    </source>
</evidence>
<keyword evidence="3" id="KW-1185">Reference proteome</keyword>
<dbReference type="STRING" id="560819.SAMN05428998_13514"/>
<dbReference type="Proteomes" id="UP000192917">
    <property type="component" value="Unassembled WGS sequence"/>
</dbReference>
<dbReference type="EMBL" id="FWZX01000035">
    <property type="protein sequence ID" value="SMF76074.1"/>
    <property type="molecule type" value="Genomic_DNA"/>
</dbReference>
<protein>
    <submittedName>
        <fullName evidence="2">Uncharacterized protein</fullName>
    </submittedName>
</protein>
<reference evidence="2 3" key="1">
    <citation type="submission" date="2017-04" db="EMBL/GenBank/DDBJ databases">
        <authorList>
            <person name="Afonso C.L."/>
            <person name="Miller P.J."/>
            <person name="Scott M.A."/>
            <person name="Spackman E."/>
            <person name="Goraichik I."/>
            <person name="Dimitrov K.M."/>
            <person name="Suarez D.L."/>
            <person name="Swayne D.E."/>
        </authorList>
    </citation>
    <scope>NUCLEOTIDE SEQUENCE [LARGE SCALE GENOMIC DNA]</scope>
    <source>
        <strain evidence="2 3">USBA 355</strain>
    </source>
</reference>
<proteinExistence type="predicted"/>
<organism evidence="2 3">
    <name type="scientific">Tistlia consotensis USBA 355</name>
    <dbReference type="NCBI Taxonomy" id="560819"/>
    <lineage>
        <taxon>Bacteria</taxon>
        <taxon>Pseudomonadati</taxon>
        <taxon>Pseudomonadota</taxon>
        <taxon>Alphaproteobacteria</taxon>
        <taxon>Rhodospirillales</taxon>
        <taxon>Rhodovibrionaceae</taxon>
        <taxon>Tistlia</taxon>
    </lineage>
</organism>
<dbReference type="AlphaFoldDB" id="A0A1Y6CLP7"/>
<accession>A0A1Y6CLP7</accession>
<evidence type="ECO:0000313" key="2">
    <source>
        <dbReference type="EMBL" id="SMF76074.1"/>
    </source>
</evidence>
<evidence type="ECO:0000313" key="3">
    <source>
        <dbReference type="Proteomes" id="UP000192917"/>
    </source>
</evidence>
<sequence length="64" mass="7018">MAVHTLLQEPTVEDMLADPIVKLVMSRDGVQEEELRRIFRRSARARAERGPTRPGSGDTAAGTA</sequence>
<dbReference type="RefSeq" id="WP_143596365.1">
    <property type="nucleotide sequence ID" value="NZ_FWZX01000035.1"/>
</dbReference>